<feature type="transmembrane region" description="Helical" evidence="6">
    <location>
        <begin position="132"/>
        <end position="148"/>
    </location>
</feature>
<dbReference type="GO" id="GO:0005886">
    <property type="term" value="C:plasma membrane"/>
    <property type="evidence" value="ECO:0007669"/>
    <property type="project" value="UniProtKB-SubCell"/>
</dbReference>
<keyword evidence="3 6" id="KW-0812">Transmembrane</keyword>
<evidence type="ECO:0000259" key="7">
    <source>
        <dbReference type="Pfam" id="PF00892"/>
    </source>
</evidence>
<feature type="domain" description="EamA" evidence="7">
    <location>
        <begin position="13"/>
        <end position="146"/>
    </location>
</feature>
<evidence type="ECO:0000256" key="4">
    <source>
        <dbReference type="ARBA" id="ARBA00022989"/>
    </source>
</evidence>
<dbReference type="Proteomes" id="UP000251341">
    <property type="component" value="Unassembled WGS sequence"/>
</dbReference>
<feature type="transmembrane region" description="Helical" evidence="6">
    <location>
        <begin position="256"/>
        <end position="275"/>
    </location>
</feature>
<feature type="transmembrane region" description="Helical" evidence="6">
    <location>
        <begin position="226"/>
        <end position="244"/>
    </location>
</feature>
<dbReference type="Pfam" id="PF00892">
    <property type="entry name" value="EamA"/>
    <property type="match status" value="2"/>
</dbReference>
<feature type="transmembrane region" description="Helical" evidence="6">
    <location>
        <begin position="281"/>
        <end position="304"/>
    </location>
</feature>
<dbReference type="InterPro" id="IPR051258">
    <property type="entry name" value="Diverse_Substrate_Transporter"/>
</dbReference>
<dbReference type="EMBL" id="NESP01000001">
    <property type="protein sequence ID" value="PUE60312.1"/>
    <property type="molecule type" value="Genomic_DNA"/>
</dbReference>
<evidence type="ECO:0000313" key="8">
    <source>
        <dbReference type="EMBL" id="PUE60312.1"/>
    </source>
</evidence>
<keyword evidence="4 6" id="KW-1133">Transmembrane helix</keyword>
<gene>
    <name evidence="8" type="ORF">B9Z44_12460</name>
</gene>
<feature type="transmembrane region" description="Helical" evidence="6">
    <location>
        <begin position="160"/>
        <end position="180"/>
    </location>
</feature>
<feature type="domain" description="EamA" evidence="7">
    <location>
        <begin position="162"/>
        <end position="298"/>
    </location>
</feature>
<dbReference type="AlphaFoldDB" id="A0A315EWF2"/>
<evidence type="ECO:0000313" key="9">
    <source>
        <dbReference type="Proteomes" id="UP000251341"/>
    </source>
</evidence>
<dbReference type="PANTHER" id="PTHR42920">
    <property type="entry name" value="OS03G0707200 PROTEIN-RELATED"/>
    <property type="match status" value="1"/>
</dbReference>
<dbReference type="PANTHER" id="PTHR42920:SF11">
    <property type="entry name" value="INNER MEMBRANE PROTEIN YTFF"/>
    <property type="match status" value="1"/>
</dbReference>
<feature type="transmembrane region" description="Helical" evidence="6">
    <location>
        <begin position="42"/>
        <end position="64"/>
    </location>
</feature>
<feature type="transmembrane region" description="Helical" evidence="6">
    <location>
        <begin position="107"/>
        <end position="125"/>
    </location>
</feature>
<name>A0A315EWF2_9BURK</name>
<accession>A0A315EWF2</accession>
<evidence type="ECO:0000256" key="2">
    <source>
        <dbReference type="ARBA" id="ARBA00022475"/>
    </source>
</evidence>
<feature type="transmembrane region" description="Helical" evidence="6">
    <location>
        <begin position="192"/>
        <end position="214"/>
    </location>
</feature>
<evidence type="ECO:0000256" key="3">
    <source>
        <dbReference type="ARBA" id="ARBA00022692"/>
    </source>
</evidence>
<reference evidence="8 9" key="1">
    <citation type="submission" date="2017-04" db="EMBL/GenBank/DDBJ databases">
        <title>Unexpected and diverse lifestyles within the genus Limnohabitans.</title>
        <authorList>
            <person name="Kasalicky V."/>
            <person name="Mehrshad M."/>
            <person name="Andrei S.-A."/>
            <person name="Salcher M."/>
            <person name="Kratochvilova H."/>
            <person name="Simek K."/>
            <person name="Ghai R."/>
        </authorList>
    </citation>
    <scope>NUCLEOTIDE SEQUENCE [LARGE SCALE GENOMIC DNA]</scope>
    <source>
        <strain evidence="8 9">MWH-C5</strain>
    </source>
</reference>
<proteinExistence type="predicted"/>
<evidence type="ECO:0000256" key="1">
    <source>
        <dbReference type="ARBA" id="ARBA00004651"/>
    </source>
</evidence>
<keyword evidence="2" id="KW-1003">Cell membrane</keyword>
<dbReference type="Gene3D" id="1.10.3730.20">
    <property type="match status" value="1"/>
</dbReference>
<dbReference type="SUPFAM" id="SSF103481">
    <property type="entry name" value="Multidrug resistance efflux transporter EmrE"/>
    <property type="match status" value="2"/>
</dbReference>
<dbReference type="RefSeq" id="WP_108402584.1">
    <property type="nucleotide sequence ID" value="NZ_NESP01000001.1"/>
</dbReference>
<comment type="caution">
    <text evidence="8">The sequence shown here is derived from an EMBL/GenBank/DDBJ whole genome shotgun (WGS) entry which is preliminary data.</text>
</comment>
<dbReference type="InterPro" id="IPR037185">
    <property type="entry name" value="EmrE-like"/>
</dbReference>
<evidence type="ECO:0000256" key="5">
    <source>
        <dbReference type="ARBA" id="ARBA00023136"/>
    </source>
</evidence>
<feature type="transmembrane region" description="Helical" evidence="6">
    <location>
        <begin position="76"/>
        <end position="95"/>
    </location>
</feature>
<keyword evidence="5 6" id="KW-0472">Membrane</keyword>
<organism evidence="8 9">
    <name type="scientific">Limnohabitans curvus</name>
    <dbReference type="NCBI Taxonomy" id="323423"/>
    <lineage>
        <taxon>Bacteria</taxon>
        <taxon>Pseudomonadati</taxon>
        <taxon>Pseudomonadota</taxon>
        <taxon>Betaproteobacteria</taxon>
        <taxon>Burkholderiales</taxon>
        <taxon>Comamonadaceae</taxon>
        <taxon>Limnohabitans</taxon>
    </lineage>
</organism>
<dbReference type="InterPro" id="IPR000620">
    <property type="entry name" value="EamA_dom"/>
</dbReference>
<evidence type="ECO:0000256" key="6">
    <source>
        <dbReference type="SAM" id="Phobius"/>
    </source>
</evidence>
<comment type="subcellular location">
    <subcellularLocation>
        <location evidence="1">Cell membrane</location>
        <topology evidence="1">Multi-pass membrane protein</topology>
    </subcellularLocation>
</comment>
<keyword evidence="9" id="KW-1185">Reference proteome</keyword>
<protein>
    <submittedName>
        <fullName evidence="8">EamA family transporter</fullName>
    </submittedName>
</protein>
<sequence>MPSELGTVRMRRWAVALIWLIPLLWTVNIVVARQAPGVVSAHVLALGRWGIAGAILAAFSYRELWAQRAYVWQHRWRYVTLGGCGMWICGAWVYLAGESTVGMNISLIYASSPVLIALGSVIWLGERFSKRQILGVILAMTGVVHVVVKGEWVHLSNVHLVPGDLWIVATSVSWAAYALLQKRWPSPLGSTAQLAAACIGGVAVLLPFAVWELYQASTPEVGAHALWMMVATALFPGVGAYWIYGWTQKILGASRVAMTLYLGPLYTAAVAWLVLDEPLGLHHLTGGVLILSGVALVMAVQGVLSRQDGREG</sequence>